<reference evidence="16" key="1">
    <citation type="submission" date="2015-05" db="UniProtKB">
        <authorList>
            <consortium name="EnsemblMetazoa"/>
        </authorList>
    </citation>
    <scope>IDENTIFICATION</scope>
</reference>
<evidence type="ECO:0000256" key="1">
    <source>
        <dbReference type="ARBA" id="ARBA00001910"/>
    </source>
</evidence>
<dbReference type="Gene3D" id="2.20.25.690">
    <property type="match status" value="1"/>
</dbReference>
<feature type="active site" description="Charge relay system" evidence="10">
    <location>
        <position position="43"/>
    </location>
</feature>
<keyword evidence="5" id="KW-0031">Aminopeptidase</keyword>
<dbReference type="Gene3D" id="6.10.250.3080">
    <property type="match status" value="1"/>
</dbReference>
<dbReference type="PANTHER" id="PTHR43806:SF14">
    <property type="entry name" value="TRIPEPTIDYL-PEPTIDASE 2"/>
    <property type="match status" value="1"/>
</dbReference>
<dbReference type="PROSITE" id="PS00137">
    <property type="entry name" value="SUBTILASE_HIS"/>
    <property type="match status" value="1"/>
</dbReference>
<keyword evidence="6 10" id="KW-0645">Protease</keyword>
<dbReference type="EMBL" id="ACPB03009762">
    <property type="status" value="NOT_ANNOTATED_CDS"/>
    <property type="molecule type" value="Genomic_DNA"/>
</dbReference>
<dbReference type="InterPro" id="IPR022229">
    <property type="entry name" value="TPPII_Ig-like-2"/>
</dbReference>
<feature type="active site" description="Charge relay system" evidence="10">
    <location>
        <position position="459"/>
    </location>
</feature>
<evidence type="ECO:0000256" key="2">
    <source>
        <dbReference type="ARBA" id="ARBA00011073"/>
    </source>
</evidence>
<dbReference type="Pfam" id="PF12583">
    <property type="entry name" value="TPPII_C"/>
    <property type="match status" value="1"/>
</dbReference>
<feature type="domain" description="Tripeptidyl peptidase II second Ig-like" evidence="12">
    <location>
        <begin position="794"/>
        <end position="977"/>
    </location>
</feature>
<dbReference type="InParanoid" id="T1HTJ7"/>
<dbReference type="GO" id="GO:0006508">
    <property type="term" value="P:proteolysis"/>
    <property type="evidence" value="ECO:0007669"/>
    <property type="project" value="UniProtKB-KW"/>
</dbReference>
<dbReference type="PRINTS" id="PR00723">
    <property type="entry name" value="SUBTILISIN"/>
</dbReference>
<dbReference type="FunFam" id="3.40.50.200:FF:000003">
    <property type="entry name" value="Tripeptidyl peptidase 2"/>
    <property type="match status" value="1"/>
</dbReference>
<dbReference type="InterPro" id="IPR022398">
    <property type="entry name" value="Peptidase_S8_His-AS"/>
</dbReference>
<dbReference type="InterPro" id="IPR046939">
    <property type="entry name" value="TPPII_C_sf"/>
</dbReference>
<dbReference type="GO" id="GO:0004252">
    <property type="term" value="F:serine-type endopeptidase activity"/>
    <property type="evidence" value="ECO:0007669"/>
    <property type="project" value="UniProtKB-UniRule"/>
</dbReference>
<evidence type="ECO:0000259" key="15">
    <source>
        <dbReference type="Pfam" id="PF21316"/>
    </source>
</evidence>
<dbReference type="GO" id="GO:0004177">
    <property type="term" value="F:aminopeptidase activity"/>
    <property type="evidence" value="ECO:0007669"/>
    <property type="project" value="UniProtKB-KW"/>
</dbReference>
<proteinExistence type="inferred from homology"/>
<feature type="domain" description="Tripeptidyl-peptidase II galactose-binding" evidence="15">
    <location>
        <begin position="669"/>
        <end position="755"/>
    </location>
</feature>
<dbReference type="GO" id="GO:0005829">
    <property type="term" value="C:cytosol"/>
    <property type="evidence" value="ECO:0007669"/>
    <property type="project" value="TreeGrafter"/>
</dbReference>
<dbReference type="EMBL" id="ACPB03009761">
    <property type="status" value="NOT_ANNOTATED_CDS"/>
    <property type="molecule type" value="Genomic_DNA"/>
</dbReference>
<dbReference type="InterPro" id="IPR022232">
    <property type="entry name" value="TPPII_C_art"/>
</dbReference>
<evidence type="ECO:0000259" key="14">
    <source>
        <dbReference type="Pfam" id="PF21223"/>
    </source>
</evidence>
<dbReference type="Gene3D" id="3.40.50.200">
    <property type="entry name" value="Peptidase S8/S53 domain"/>
    <property type="match status" value="1"/>
</dbReference>
<dbReference type="Gene3D" id="2.60.40.3170">
    <property type="match status" value="1"/>
</dbReference>
<dbReference type="VEuPathDB" id="VectorBase:RPRC007367"/>
<evidence type="ECO:0000256" key="9">
    <source>
        <dbReference type="ARBA" id="ARBA00032232"/>
    </source>
</evidence>
<dbReference type="InterPro" id="IPR034051">
    <property type="entry name" value="TPP_II_domain"/>
</dbReference>
<comment type="similarity">
    <text evidence="2 10">Belongs to the peptidase S8 family.</text>
</comment>
<evidence type="ECO:0000259" key="12">
    <source>
        <dbReference type="Pfam" id="PF12580"/>
    </source>
</evidence>
<keyword evidence="17" id="KW-1185">Reference proteome</keyword>
<dbReference type="STRING" id="13249.T1HTJ7"/>
<dbReference type="InterPro" id="IPR048384">
    <property type="entry name" value="TPPII_GBD"/>
</dbReference>
<evidence type="ECO:0000259" key="13">
    <source>
        <dbReference type="Pfam" id="PF12583"/>
    </source>
</evidence>
<dbReference type="EC" id="3.4.14.10" evidence="3"/>
<evidence type="ECO:0000256" key="6">
    <source>
        <dbReference type="ARBA" id="ARBA00022670"/>
    </source>
</evidence>
<name>T1HTJ7_RHOPR</name>
<dbReference type="InterPro" id="IPR050131">
    <property type="entry name" value="Peptidase_S8_subtilisin-like"/>
</dbReference>
<dbReference type="Pfam" id="PF00082">
    <property type="entry name" value="Peptidase_S8"/>
    <property type="match status" value="1"/>
</dbReference>
<dbReference type="InterPro" id="IPR036852">
    <property type="entry name" value="Peptidase_S8/S53_dom_sf"/>
</dbReference>
<dbReference type="PANTHER" id="PTHR43806">
    <property type="entry name" value="PEPTIDASE S8"/>
    <property type="match status" value="1"/>
</dbReference>
<evidence type="ECO:0000256" key="3">
    <source>
        <dbReference type="ARBA" id="ARBA00012462"/>
    </source>
</evidence>
<dbReference type="FunCoup" id="T1HTJ7">
    <property type="interactions" value="1738"/>
</dbReference>
<dbReference type="Pfam" id="PF21316">
    <property type="entry name" value="TPPII_GBD"/>
    <property type="match status" value="1"/>
</dbReference>
<dbReference type="PROSITE" id="PS00138">
    <property type="entry name" value="SUBTILASE_SER"/>
    <property type="match status" value="1"/>
</dbReference>
<dbReference type="InterPro" id="IPR015500">
    <property type="entry name" value="Peptidase_S8_subtilisin-rel"/>
</dbReference>
<accession>T1HTJ7</accession>
<organism evidence="16 17">
    <name type="scientific">Rhodnius prolixus</name>
    <name type="common">Triatomid bug</name>
    <dbReference type="NCBI Taxonomy" id="13249"/>
    <lineage>
        <taxon>Eukaryota</taxon>
        <taxon>Metazoa</taxon>
        <taxon>Ecdysozoa</taxon>
        <taxon>Arthropoda</taxon>
        <taxon>Hexapoda</taxon>
        <taxon>Insecta</taxon>
        <taxon>Pterygota</taxon>
        <taxon>Neoptera</taxon>
        <taxon>Paraneoptera</taxon>
        <taxon>Hemiptera</taxon>
        <taxon>Heteroptera</taxon>
        <taxon>Panheteroptera</taxon>
        <taxon>Cimicomorpha</taxon>
        <taxon>Reduviidae</taxon>
        <taxon>Triatominae</taxon>
        <taxon>Rhodnius</taxon>
    </lineage>
</organism>
<sequence length="1327" mass="147308">MSQLTEEQFPGWALLPKRETGVTSFLNKYPQYDGRGIIIAIFDSGVDPGAAGLQVTSEGKQKVIGRYDCSGAGDVDTSTVVQTKNGTITGISGRTLKIPSSWKNPTGNYHIGIKNAYELYPKPLKERIETERKEKKWDPNHKSASAVANQKLNELNTVNSSKSGQPITRVQKLAKEDLECQVEVLNTFEKKYADQGPVYDCIVFHDGIMWNVCLDTSECGDLESCNLVGEYEKTYQYVTLTKEDLLNYSINVYNDGNLLEIVSICSSHGTHVASIAAACFPDDPDKNGIAPGAQIVSLSIGDSRLDTMETGTSIVRSMIKVMESIKTDNPIEVINMSYGEHAKWSSTGRLGELMNEVVDKYGVTWVAAAGNLGPGLSTIGTPPDISTNNVIGVGAYVSPEMMIAEYSLRNKAPGLPYTWTARGPTLDGGKGVSICAPGGAITSVPQYMLRSAQLLNGTSMASPHVAGAVAILLSGLKAQGIKHTPYLVRRALENTAAYLPSADYFAQGNGLLQVEKAFDYLTTYNESPDSKVRFNVSCGPCKQKGIYLRNWPHNKIKDCAVHLEPVFADVDNMDIKEKLNFRVSLALTCDAPWVQHPSLLEMTNLNRSVQVRIDPVGLEQGVHATSLKGYDVKCPAKGPLFQVEITLVRPIEFPDGVLRPNITYSQVNFKPGQIRRHYIMVPEKVAYGVVKIRVEDEDRSGNFVIHAIQLKPKQSCKALEFYKMLSCSPKTDMQTSFKVKGGIVLELVIGKYWSEQSESTVEYSLYLQGCPPDGDEFTMHHAEGVKLIDIRSGCQVEEISPSVQLTHMVSVLKPSEAKLIPCGKRDIIPSGRQIYQLALLYNLHLSRGTEVSPKCSMLSDLLYESELESQLWMLYDSNKQLLACGDAYPTKYSTKLEKGDYVIKLQVRHEKRDILEKFMDMPMLIKQKLANNISLDIYGSHSQALVQGKKLNYASIPTGCSFTPIYISPLHNDKNLRNLTLGQYLCGNFTLPKSDIAKKVVIPGFTHKFTESEKGRNSLLYFQPASAPGLPGQMLGPISLHLPPPPRVEDPEGAIKAHQEDTYRFKYVLSDLSKKGTNSSNSSKNTADKTKWEEYEEALRDLKTNWLSKMDNVEDAERLYAELVNRFPEHLASHTGLLQALEAENKRPYPGGEITDSMLETAKRVILIAEEVCKAVDQNALLAHLGIKTDHRVDANTINSKMEKQKNAIVDALAKKGSAMCRLYLNHVSGNGDHVITLEAIDDVWLNLLQYVEPTDIKAGYFGVWHAVAYEHYGRAIKLALKMFEEKATRELEESILWMCAKLGWQNCAQHYARSTLVRFPPAYRLF</sequence>
<dbReference type="Gene3D" id="1.25.40.710">
    <property type="match status" value="1"/>
</dbReference>
<evidence type="ECO:0000259" key="11">
    <source>
        <dbReference type="Pfam" id="PF00082"/>
    </source>
</evidence>
<feature type="domain" description="Tripeptidyl-peptidase II first Ig-like" evidence="14">
    <location>
        <begin position="532"/>
        <end position="648"/>
    </location>
</feature>
<dbReference type="eggNOG" id="KOG1114">
    <property type="taxonomic scope" value="Eukaryota"/>
</dbReference>
<evidence type="ECO:0000256" key="7">
    <source>
        <dbReference type="ARBA" id="ARBA00022801"/>
    </source>
</evidence>
<dbReference type="Pfam" id="PF21223">
    <property type="entry name" value="TPPII_Ig-like-1"/>
    <property type="match status" value="1"/>
</dbReference>
<feature type="domain" description="Tripeptidyl peptidase II C-terminal" evidence="13">
    <location>
        <begin position="1083"/>
        <end position="1150"/>
    </location>
</feature>
<keyword evidence="8 10" id="KW-0720">Serine protease</keyword>
<keyword evidence="7 10" id="KW-0378">Hydrolase</keyword>
<evidence type="ECO:0000313" key="17">
    <source>
        <dbReference type="Proteomes" id="UP000015103"/>
    </source>
</evidence>
<protein>
    <recommendedName>
        <fullName evidence="4">Tripeptidyl-peptidase 2</fullName>
        <ecNumber evidence="3">3.4.14.10</ecNumber>
    </recommendedName>
    <alternativeName>
        <fullName evidence="9">Tripeptidyl aminopeptidase</fullName>
    </alternativeName>
</protein>
<dbReference type="Pfam" id="PF12580">
    <property type="entry name" value="TPPII"/>
    <property type="match status" value="1"/>
</dbReference>
<dbReference type="HOGENOM" id="CLU_003084_1_0_1"/>
<dbReference type="InterPro" id="IPR046940">
    <property type="entry name" value="TPPII_Ig-like_sf"/>
</dbReference>
<dbReference type="PROSITE" id="PS51892">
    <property type="entry name" value="SUBTILASE"/>
    <property type="match status" value="1"/>
</dbReference>
<dbReference type="GO" id="GO:0008240">
    <property type="term" value="F:tripeptidyl-peptidase activity"/>
    <property type="evidence" value="ECO:0007669"/>
    <property type="project" value="UniProtKB-EC"/>
</dbReference>
<feature type="domain" description="Peptidase S8/S53" evidence="11">
    <location>
        <begin position="34"/>
        <end position="510"/>
    </location>
</feature>
<dbReference type="SUPFAM" id="SSF52743">
    <property type="entry name" value="Subtilisin-like"/>
    <property type="match status" value="1"/>
</dbReference>
<evidence type="ECO:0000313" key="16">
    <source>
        <dbReference type="EnsemblMetazoa" id="RPRC007367-PA"/>
    </source>
</evidence>
<dbReference type="CDD" id="cd04857">
    <property type="entry name" value="Peptidases_S8_Tripeptidyl_Aminopeptidase_II"/>
    <property type="match status" value="1"/>
</dbReference>
<evidence type="ECO:0000256" key="5">
    <source>
        <dbReference type="ARBA" id="ARBA00022438"/>
    </source>
</evidence>
<evidence type="ECO:0000256" key="4">
    <source>
        <dbReference type="ARBA" id="ARBA00020244"/>
    </source>
</evidence>
<dbReference type="InterPro" id="IPR048383">
    <property type="entry name" value="TPPII_Ig-like-1"/>
</dbReference>
<dbReference type="Proteomes" id="UP000015103">
    <property type="component" value="Unassembled WGS sequence"/>
</dbReference>
<comment type="catalytic activity">
    <reaction evidence="1">
        <text>Release of an N-terminal tripeptide from a polypeptide.</text>
        <dbReference type="EC" id="3.4.14.10"/>
    </reaction>
</comment>
<dbReference type="InterPro" id="IPR023828">
    <property type="entry name" value="Peptidase_S8_Ser-AS"/>
</dbReference>
<dbReference type="EnsemblMetazoa" id="RPRC007367-RA">
    <property type="protein sequence ID" value="RPRC007367-PA"/>
    <property type="gene ID" value="RPRC007367"/>
</dbReference>
<feature type="active site" description="Charge relay system" evidence="10">
    <location>
        <position position="268"/>
    </location>
</feature>
<dbReference type="InterPro" id="IPR000209">
    <property type="entry name" value="Peptidase_S8/S53_dom"/>
</dbReference>
<evidence type="ECO:0000256" key="8">
    <source>
        <dbReference type="ARBA" id="ARBA00022825"/>
    </source>
</evidence>
<evidence type="ECO:0000256" key="10">
    <source>
        <dbReference type="PROSITE-ProRule" id="PRU01240"/>
    </source>
</evidence>
<dbReference type="OMA" id="SLRDFQC"/>